<dbReference type="AlphaFoldDB" id="A0A0A9HQH1"/>
<reference evidence="1" key="1">
    <citation type="submission" date="2014-09" db="EMBL/GenBank/DDBJ databases">
        <authorList>
            <person name="Magalhaes I.L.F."/>
            <person name="Oliveira U."/>
            <person name="Santos F.R."/>
            <person name="Vidigal T.H.D.A."/>
            <person name="Brescovit A.D."/>
            <person name="Santos A.J."/>
        </authorList>
    </citation>
    <scope>NUCLEOTIDE SEQUENCE</scope>
    <source>
        <tissue evidence="1">Shoot tissue taken approximately 20 cm above the soil surface</tissue>
    </source>
</reference>
<proteinExistence type="predicted"/>
<evidence type="ECO:0000313" key="1">
    <source>
        <dbReference type="EMBL" id="JAE39405.1"/>
    </source>
</evidence>
<name>A0A0A9HQH1_ARUDO</name>
<protein>
    <submittedName>
        <fullName evidence="1">Uncharacterized protein</fullName>
    </submittedName>
</protein>
<organism evidence="1">
    <name type="scientific">Arundo donax</name>
    <name type="common">Giant reed</name>
    <name type="synonym">Donax arundinaceus</name>
    <dbReference type="NCBI Taxonomy" id="35708"/>
    <lineage>
        <taxon>Eukaryota</taxon>
        <taxon>Viridiplantae</taxon>
        <taxon>Streptophyta</taxon>
        <taxon>Embryophyta</taxon>
        <taxon>Tracheophyta</taxon>
        <taxon>Spermatophyta</taxon>
        <taxon>Magnoliopsida</taxon>
        <taxon>Liliopsida</taxon>
        <taxon>Poales</taxon>
        <taxon>Poaceae</taxon>
        <taxon>PACMAD clade</taxon>
        <taxon>Arundinoideae</taxon>
        <taxon>Arundineae</taxon>
        <taxon>Arundo</taxon>
    </lineage>
</organism>
<sequence>MYRRFTALAEPKPHSSRPTMRTVREFRSYAKAYNRFPKNNIMLLNTRGLKYDLFDQALKYTEENI</sequence>
<reference evidence="1" key="2">
    <citation type="journal article" date="2015" name="Data Brief">
        <title>Shoot transcriptome of the giant reed, Arundo donax.</title>
        <authorList>
            <person name="Barrero R.A."/>
            <person name="Guerrero F.D."/>
            <person name="Moolhuijzen P."/>
            <person name="Goolsby J.A."/>
            <person name="Tidwell J."/>
            <person name="Bellgard S.E."/>
            <person name="Bellgard M.I."/>
        </authorList>
    </citation>
    <scope>NUCLEOTIDE SEQUENCE</scope>
    <source>
        <tissue evidence="1">Shoot tissue taken approximately 20 cm above the soil surface</tissue>
    </source>
</reference>
<accession>A0A0A9HQH1</accession>
<dbReference type="EMBL" id="GBRH01158491">
    <property type="protein sequence ID" value="JAE39405.1"/>
    <property type="molecule type" value="Transcribed_RNA"/>
</dbReference>